<keyword evidence="10 13" id="KW-0511">Multifunctional enzyme</keyword>
<evidence type="ECO:0000256" key="2">
    <source>
        <dbReference type="ARBA" id="ARBA00008642"/>
    </source>
</evidence>
<dbReference type="Proteomes" id="UP000006639">
    <property type="component" value="Chromosome"/>
</dbReference>
<comment type="catalytic activity">
    <reaction evidence="12">
        <text>malonyl-[ACP] + acetyl-CoA + H(+) = 3-oxobutanoyl-[ACP] + CO2 + CoA</text>
        <dbReference type="Rhea" id="RHEA:12080"/>
        <dbReference type="Rhea" id="RHEA-COMP:9623"/>
        <dbReference type="Rhea" id="RHEA-COMP:9625"/>
        <dbReference type="ChEBI" id="CHEBI:15378"/>
        <dbReference type="ChEBI" id="CHEBI:16526"/>
        <dbReference type="ChEBI" id="CHEBI:57287"/>
        <dbReference type="ChEBI" id="CHEBI:57288"/>
        <dbReference type="ChEBI" id="CHEBI:78449"/>
        <dbReference type="ChEBI" id="CHEBI:78450"/>
        <dbReference type="EC" id="2.3.1.180"/>
    </reaction>
    <physiologicalReaction direction="left-to-right" evidence="12">
        <dbReference type="Rhea" id="RHEA:12081"/>
    </physiologicalReaction>
</comment>
<dbReference type="GO" id="GO:0005737">
    <property type="term" value="C:cytoplasm"/>
    <property type="evidence" value="ECO:0007669"/>
    <property type="project" value="UniProtKB-SubCell"/>
</dbReference>
<keyword evidence="17" id="KW-1185">Reference proteome</keyword>
<keyword evidence="6 13" id="KW-0808">Transferase</keyword>
<dbReference type="KEGG" id="mmn:midi_00231"/>
<dbReference type="FunFam" id="3.40.47.10:FF:000004">
    <property type="entry name" value="3-oxoacyl-[acyl-carrier-protein] synthase 3"/>
    <property type="match status" value="1"/>
</dbReference>
<dbReference type="HOGENOM" id="CLU_039592_3_1_5"/>
<evidence type="ECO:0000313" key="17">
    <source>
        <dbReference type="Proteomes" id="UP000006639"/>
    </source>
</evidence>
<keyword evidence="11 13" id="KW-0012">Acyltransferase</keyword>
<dbReference type="CDD" id="cd00830">
    <property type="entry name" value="KAS_III"/>
    <property type="match status" value="1"/>
</dbReference>
<protein>
    <recommendedName>
        <fullName evidence="3 13">Beta-ketoacyl-[acyl-carrier-protein] synthase III</fullName>
        <shortName evidence="13">Beta-ketoacyl-ACP synthase III</shortName>
        <shortName evidence="13">KAS III</shortName>
        <ecNumber evidence="3 13">2.3.1.180</ecNumber>
    </recommendedName>
    <alternativeName>
        <fullName evidence="13">3-oxoacyl-[acyl-carrier-protein] synthase 3</fullName>
    </alternativeName>
    <alternativeName>
        <fullName evidence="13">3-oxoacyl-[acyl-carrier-protein] synthase III</fullName>
    </alternativeName>
</protein>
<proteinExistence type="inferred from homology"/>
<keyword evidence="4 13" id="KW-0963">Cytoplasm</keyword>
<comment type="subcellular location">
    <subcellularLocation>
        <location evidence="13">Cytoplasm</location>
    </subcellularLocation>
</comment>
<keyword evidence="9 13" id="KW-0275">Fatty acid biosynthesis</keyword>
<feature type="domain" description="Beta-ketoacyl-[acyl-carrier-protein] synthase III N-terminal" evidence="15">
    <location>
        <begin position="106"/>
        <end position="186"/>
    </location>
</feature>
<dbReference type="OrthoDB" id="9815506at2"/>
<dbReference type="Gene3D" id="3.40.47.10">
    <property type="match status" value="1"/>
</dbReference>
<dbReference type="EC" id="2.3.1.180" evidence="3 13"/>
<feature type="active site" evidence="13">
    <location>
        <position position="276"/>
    </location>
</feature>
<evidence type="ECO:0000256" key="10">
    <source>
        <dbReference type="ARBA" id="ARBA00023268"/>
    </source>
</evidence>
<sequence length="319" mass="34068">MKVKIVGIGHSLPSNLVTNDELSNKLDTNDEWIKTRTGIKQRLLAPAGVFTSDLATEALKNAMLDANVNPSDLDGIILATTTPDLLMPATAAKVQQKIGMNRGFAFDIQAACTGFLYALNIGYSMITAKQAKKIAIIGAETMSRIVDWSDRRTCVLFGDGAGAVILTETDPEDVSQIMAIDIHSDGNTLDILKVGGGVSIGSLDAKLEMNGQEVYKFAIESMYNSLSNLLEKSNLSVREVDWIVAHQANCRIIFSLAAKLGIPMEKVAVTVDIHANTSAASIPLALSVYKECGEIKKGNLIALTAVGAGMTWGSALLRL</sequence>
<evidence type="ECO:0000256" key="4">
    <source>
        <dbReference type="ARBA" id="ARBA00022490"/>
    </source>
</evidence>
<dbReference type="PANTHER" id="PTHR34069">
    <property type="entry name" value="3-OXOACYL-[ACYL-CARRIER-PROTEIN] SYNTHASE 3"/>
    <property type="match status" value="1"/>
</dbReference>
<dbReference type="InterPro" id="IPR016039">
    <property type="entry name" value="Thiolase-like"/>
</dbReference>
<evidence type="ECO:0000256" key="8">
    <source>
        <dbReference type="ARBA" id="ARBA00023098"/>
    </source>
</evidence>
<dbReference type="PANTHER" id="PTHR34069:SF2">
    <property type="entry name" value="BETA-KETOACYL-[ACYL-CARRIER-PROTEIN] SYNTHASE III"/>
    <property type="match status" value="1"/>
</dbReference>
<comment type="function">
    <text evidence="13">Catalyzes the condensation reaction of fatty acid synthesis by the addition to an acyl acceptor of two carbons from malonyl-ACP. Catalyzes the first condensation reaction which initiates fatty acid synthesis and may therefore play a role in governing the total rate of fatty acid production. Possesses both acetoacetyl-ACP synthase and acetyl transacylase activities. Its substrate specificity determines the biosynthesis of branched-chain and/or straight-chain of fatty acids.</text>
</comment>
<dbReference type="GO" id="GO:0006633">
    <property type="term" value="P:fatty acid biosynthetic process"/>
    <property type="evidence" value="ECO:0007669"/>
    <property type="project" value="UniProtKB-UniRule"/>
</dbReference>
<dbReference type="InterPro" id="IPR013751">
    <property type="entry name" value="ACP_syn_III_N"/>
</dbReference>
<name>F7XV49_MIDMI</name>
<dbReference type="InterPro" id="IPR013747">
    <property type="entry name" value="ACP_syn_III_C"/>
</dbReference>
<dbReference type="Pfam" id="PF08541">
    <property type="entry name" value="ACP_syn_III_C"/>
    <property type="match status" value="1"/>
</dbReference>
<dbReference type="AlphaFoldDB" id="F7XV49"/>
<dbReference type="NCBIfam" id="TIGR00747">
    <property type="entry name" value="fabH"/>
    <property type="match status" value="1"/>
</dbReference>
<evidence type="ECO:0000256" key="13">
    <source>
        <dbReference type="HAMAP-Rule" id="MF_01815"/>
    </source>
</evidence>
<dbReference type="HAMAP" id="MF_01815">
    <property type="entry name" value="FabH"/>
    <property type="match status" value="1"/>
</dbReference>
<feature type="active site" evidence="13">
    <location>
        <position position="112"/>
    </location>
</feature>
<dbReference type="InterPro" id="IPR004655">
    <property type="entry name" value="FabH"/>
</dbReference>
<feature type="region of interest" description="ACP-binding" evidence="13">
    <location>
        <begin position="247"/>
        <end position="251"/>
    </location>
</feature>
<keyword evidence="7 13" id="KW-0276">Fatty acid metabolism</keyword>
<dbReference type="UniPathway" id="UPA00094"/>
<evidence type="ECO:0000256" key="6">
    <source>
        <dbReference type="ARBA" id="ARBA00022679"/>
    </source>
</evidence>
<feature type="domain" description="Beta-ketoacyl-[acyl-carrier-protein] synthase III C-terminal" evidence="14">
    <location>
        <begin position="230"/>
        <end position="318"/>
    </location>
</feature>
<dbReference type="NCBIfam" id="NF006829">
    <property type="entry name" value="PRK09352.1"/>
    <property type="match status" value="1"/>
</dbReference>
<gene>
    <name evidence="13 16" type="primary">fabH</name>
    <name evidence="16" type="ordered locus">midi_00231</name>
</gene>
<dbReference type="RefSeq" id="WP_013950764.1">
    <property type="nucleotide sequence ID" value="NC_015722.1"/>
</dbReference>
<comment type="similarity">
    <text evidence="2 13">Belongs to the thiolase-like superfamily. FabH family.</text>
</comment>
<dbReference type="GO" id="GO:0044550">
    <property type="term" value="P:secondary metabolite biosynthetic process"/>
    <property type="evidence" value="ECO:0007669"/>
    <property type="project" value="TreeGrafter"/>
</dbReference>
<keyword evidence="5 13" id="KW-0444">Lipid biosynthesis</keyword>
<comment type="subunit">
    <text evidence="13">Homodimer.</text>
</comment>
<accession>F7XV49</accession>
<comment type="domain">
    <text evidence="13">The last Arg residue of the ACP-binding site is essential for the weak association between ACP/AcpP and FabH.</text>
</comment>
<reference evidence="16 17" key="1">
    <citation type="journal article" date="2011" name="Mol. Biol. Evol.">
        <title>Phylogenomic evidence for the presence of a flagellum and cbb3 oxidase in the free-living mitochondrial ancestor.</title>
        <authorList>
            <person name="Sassera D."/>
            <person name="Lo N."/>
            <person name="Epis S."/>
            <person name="D'Auria G."/>
            <person name="Montagna M."/>
            <person name="Comandatore F."/>
            <person name="Horner D."/>
            <person name="Pereto J."/>
            <person name="Luciano A.M."/>
            <person name="Franciosi F."/>
            <person name="Ferri E."/>
            <person name="Crotti E."/>
            <person name="Bazzocchi C."/>
            <person name="Daffonchio D."/>
            <person name="Sacchi L."/>
            <person name="Moya A."/>
            <person name="Latorre A."/>
            <person name="Bandi C."/>
        </authorList>
    </citation>
    <scope>NUCLEOTIDE SEQUENCE [LARGE SCALE GENOMIC DNA]</scope>
    <source>
        <strain evidence="16 17">IricVA</strain>
    </source>
</reference>
<organism evidence="16 17">
    <name type="scientific">Midichloria mitochondrii (strain IricVA)</name>
    <dbReference type="NCBI Taxonomy" id="696127"/>
    <lineage>
        <taxon>Bacteria</taxon>
        <taxon>Pseudomonadati</taxon>
        <taxon>Pseudomonadota</taxon>
        <taxon>Alphaproteobacteria</taxon>
        <taxon>Rickettsiales</taxon>
        <taxon>Candidatus Midichloriaceae</taxon>
        <taxon>Candidatus Midichloria</taxon>
    </lineage>
</organism>
<evidence type="ECO:0000256" key="12">
    <source>
        <dbReference type="ARBA" id="ARBA00051096"/>
    </source>
</evidence>
<evidence type="ECO:0000256" key="11">
    <source>
        <dbReference type="ARBA" id="ARBA00023315"/>
    </source>
</evidence>
<dbReference type="Pfam" id="PF08545">
    <property type="entry name" value="ACP_syn_III"/>
    <property type="match status" value="1"/>
</dbReference>
<comment type="pathway">
    <text evidence="1 13">Lipid metabolism; fatty acid biosynthesis.</text>
</comment>
<evidence type="ECO:0000256" key="5">
    <source>
        <dbReference type="ARBA" id="ARBA00022516"/>
    </source>
</evidence>
<feature type="active site" evidence="13">
    <location>
        <position position="246"/>
    </location>
</feature>
<dbReference type="GO" id="GO:0004315">
    <property type="term" value="F:3-oxoacyl-[acyl-carrier-protein] synthase activity"/>
    <property type="evidence" value="ECO:0007669"/>
    <property type="project" value="InterPro"/>
</dbReference>
<dbReference type="STRING" id="696127.midi_00231"/>
<dbReference type="SUPFAM" id="SSF53901">
    <property type="entry name" value="Thiolase-like"/>
    <property type="match status" value="1"/>
</dbReference>
<keyword evidence="8 13" id="KW-0443">Lipid metabolism</keyword>
<dbReference type="EMBL" id="CP002130">
    <property type="protein sequence ID" value="AEI88548.1"/>
    <property type="molecule type" value="Genomic_DNA"/>
</dbReference>
<evidence type="ECO:0000259" key="14">
    <source>
        <dbReference type="Pfam" id="PF08541"/>
    </source>
</evidence>
<dbReference type="GO" id="GO:0033818">
    <property type="term" value="F:beta-ketoacyl-acyl-carrier-protein synthase III activity"/>
    <property type="evidence" value="ECO:0007669"/>
    <property type="project" value="UniProtKB-UniRule"/>
</dbReference>
<evidence type="ECO:0000256" key="1">
    <source>
        <dbReference type="ARBA" id="ARBA00005194"/>
    </source>
</evidence>
<evidence type="ECO:0000256" key="7">
    <source>
        <dbReference type="ARBA" id="ARBA00022832"/>
    </source>
</evidence>
<evidence type="ECO:0000256" key="3">
    <source>
        <dbReference type="ARBA" id="ARBA00012333"/>
    </source>
</evidence>
<evidence type="ECO:0000259" key="15">
    <source>
        <dbReference type="Pfam" id="PF08545"/>
    </source>
</evidence>
<evidence type="ECO:0000313" key="16">
    <source>
        <dbReference type="EMBL" id="AEI88548.1"/>
    </source>
</evidence>
<evidence type="ECO:0000256" key="9">
    <source>
        <dbReference type="ARBA" id="ARBA00023160"/>
    </source>
</evidence>